<dbReference type="InterPro" id="IPR012337">
    <property type="entry name" value="RNaseH-like_sf"/>
</dbReference>
<dbReference type="InterPro" id="IPR050900">
    <property type="entry name" value="Transposase_IS3/IS150/IS904"/>
</dbReference>
<dbReference type="RefSeq" id="WP_013407110.1">
    <property type="nucleotide sequence ID" value="NC_014655.1"/>
</dbReference>
<keyword evidence="3" id="KW-1185">Reference proteome</keyword>
<dbReference type="InterPro" id="IPR025948">
    <property type="entry name" value="HTH-like_dom"/>
</dbReference>
<gene>
    <name evidence="2" type="ordered locus">Lbys_0267</name>
</gene>
<dbReference type="PROSITE" id="PS50994">
    <property type="entry name" value="INTEGRASE"/>
    <property type="match status" value="1"/>
</dbReference>
<evidence type="ECO:0000313" key="2">
    <source>
        <dbReference type="EMBL" id="ADQ16055.1"/>
    </source>
</evidence>
<reference evidence="2 3" key="2">
    <citation type="journal article" date="2011" name="Stand. Genomic Sci.">
        <title>Complete genome sequence of Leadbetterella byssophila type strain (4M15).</title>
        <authorList>
            <person name="Abt B."/>
            <person name="Teshima H."/>
            <person name="Lucas S."/>
            <person name="Lapidus A."/>
            <person name="Del Rio T.G."/>
            <person name="Nolan M."/>
            <person name="Tice H."/>
            <person name="Cheng J.F."/>
            <person name="Pitluck S."/>
            <person name="Liolios K."/>
            <person name="Pagani I."/>
            <person name="Ivanova N."/>
            <person name="Mavromatis K."/>
            <person name="Pati A."/>
            <person name="Tapia R."/>
            <person name="Han C."/>
            <person name="Goodwin L."/>
            <person name="Chen A."/>
            <person name="Palaniappan K."/>
            <person name="Land M."/>
            <person name="Hauser L."/>
            <person name="Chang Y.J."/>
            <person name="Jeffries C.D."/>
            <person name="Rohde M."/>
            <person name="Goker M."/>
            <person name="Tindall B.J."/>
            <person name="Detter J.C."/>
            <person name="Woyke T."/>
            <person name="Bristow J."/>
            <person name="Eisen J.A."/>
            <person name="Markowitz V."/>
            <person name="Hugenholtz P."/>
            <person name="Klenk H.P."/>
            <person name="Kyrpides N.C."/>
        </authorList>
    </citation>
    <scope>NUCLEOTIDE SEQUENCE [LARGE SCALE GENOMIC DNA]</scope>
    <source>
        <strain evidence="3">DSM 17132 / JCM 16389 / KACC 11308 / NBRC 106382 / 4M15</strain>
    </source>
</reference>
<dbReference type="Pfam" id="PF13276">
    <property type="entry name" value="HTH_21"/>
    <property type="match status" value="1"/>
</dbReference>
<organism evidence="2 3">
    <name type="scientific">Leadbetterella byssophila (strain DSM 17132 / JCM 16389 / KACC 11308 / NBRC 106382 / 4M15)</name>
    <dbReference type="NCBI Taxonomy" id="649349"/>
    <lineage>
        <taxon>Bacteria</taxon>
        <taxon>Pseudomonadati</taxon>
        <taxon>Bacteroidota</taxon>
        <taxon>Cytophagia</taxon>
        <taxon>Cytophagales</taxon>
        <taxon>Leadbetterellaceae</taxon>
        <taxon>Leadbetterella</taxon>
    </lineage>
</organism>
<feature type="domain" description="Integrase catalytic" evidence="1">
    <location>
        <begin position="119"/>
        <end position="284"/>
    </location>
</feature>
<dbReference type="PANTHER" id="PTHR46889">
    <property type="entry name" value="TRANSPOSASE INSF FOR INSERTION SEQUENCE IS3B-RELATED"/>
    <property type="match status" value="1"/>
</dbReference>
<evidence type="ECO:0000313" key="3">
    <source>
        <dbReference type="Proteomes" id="UP000007435"/>
    </source>
</evidence>
<dbReference type="InterPro" id="IPR001584">
    <property type="entry name" value="Integrase_cat-core"/>
</dbReference>
<evidence type="ECO:0000259" key="1">
    <source>
        <dbReference type="PROSITE" id="PS50994"/>
    </source>
</evidence>
<sequence length="290" mass="34564">MSVHQKRSLIVRSYRKLSVSKQCALLELPRSSYYFKSRGENLLNQFLMNKIDAKFTECPFYGVERMTDYINYNYGLGVNVKRIRRLYKIMALDTLMPKPGLSKKAKDAFIFPYLLNNLTIDRPNQVWQADITYIAMQRGFMRAAFRYKFAIIDVHSRKILGWGTSNTMSVAWMIEVLESVIRKYGKPEIFNSDQRSQFTSIKFVSLLKKHKIKQSVDGKGRALDNVFIERYWRSYKYEYLFLNPPKDAWELFSETEKYVKFYNKERRHEALERLTPNEVYFNYRKLPNVS</sequence>
<dbReference type="InterPro" id="IPR036397">
    <property type="entry name" value="RNaseH_sf"/>
</dbReference>
<protein>
    <submittedName>
        <fullName evidence="2">Integrase catalytic region</fullName>
    </submittedName>
</protein>
<dbReference type="NCBIfam" id="NF033516">
    <property type="entry name" value="transpos_IS3"/>
    <property type="match status" value="1"/>
</dbReference>
<dbReference type="GO" id="GO:0003676">
    <property type="term" value="F:nucleic acid binding"/>
    <property type="evidence" value="ECO:0007669"/>
    <property type="project" value="InterPro"/>
</dbReference>
<dbReference type="GO" id="GO:0015074">
    <property type="term" value="P:DNA integration"/>
    <property type="evidence" value="ECO:0007669"/>
    <property type="project" value="InterPro"/>
</dbReference>
<dbReference type="AlphaFoldDB" id="E4RUQ4"/>
<dbReference type="Proteomes" id="UP000007435">
    <property type="component" value="Chromosome"/>
</dbReference>
<dbReference type="STRING" id="649349.Lbys_0267"/>
<dbReference type="HOGENOM" id="CLU_027402_4_1_10"/>
<accession>E4RUQ4</accession>
<dbReference type="eggNOG" id="COG2801">
    <property type="taxonomic scope" value="Bacteria"/>
</dbReference>
<name>E4RUQ4_LEAB4</name>
<dbReference type="InterPro" id="IPR048020">
    <property type="entry name" value="Transpos_IS3"/>
</dbReference>
<proteinExistence type="predicted"/>
<dbReference type="SUPFAM" id="SSF53098">
    <property type="entry name" value="Ribonuclease H-like"/>
    <property type="match status" value="1"/>
</dbReference>
<dbReference type="Pfam" id="PF00665">
    <property type="entry name" value="rve"/>
    <property type="match status" value="1"/>
</dbReference>
<reference key="1">
    <citation type="submission" date="2010-11" db="EMBL/GenBank/DDBJ databases">
        <title>The complete genome of Leadbetterella byssophila DSM 17132.</title>
        <authorList>
            <consortium name="US DOE Joint Genome Institute (JGI-PGF)"/>
            <person name="Lucas S."/>
            <person name="Copeland A."/>
            <person name="Lapidus A."/>
            <person name="Glavina del Rio T."/>
            <person name="Dalin E."/>
            <person name="Tice H."/>
            <person name="Bruce D."/>
            <person name="Goodwin L."/>
            <person name="Pitluck S."/>
            <person name="Kyrpides N."/>
            <person name="Mavromatis K."/>
            <person name="Ivanova N."/>
            <person name="Teshima H."/>
            <person name="Brettin T."/>
            <person name="Detter J.C."/>
            <person name="Han C."/>
            <person name="Tapia R."/>
            <person name="Land M."/>
            <person name="Hauser L."/>
            <person name="Markowitz V."/>
            <person name="Cheng J.-F."/>
            <person name="Hugenholtz P."/>
            <person name="Woyke T."/>
            <person name="Wu D."/>
            <person name="Tindall B."/>
            <person name="Pomrenke H.G."/>
            <person name="Brambilla E."/>
            <person name="Klenk H.-P."/>
            <person name="Eisen J.A."/>
        </authorList>
    </citation>
    <scope>NUCLEOTIDE SEQUENCE [LARGE SCALE GENOMIC DNA]</scope>
    <source>
        <strain>DSM 17132</strain>
    </source>
</reference>
<dbReference type="EMBL" id="CP002305">
    <property type="protein sequence ID" value="ADQ16055.1"/>
    <property type="molecule type" value="Genomic_DNA"/>
</dbReference>
<dbReference type="PANTHER" id="PTHR46889:SF5">
    <property type="entry name" value="INTEGRASE PROTEIN"/>
    <property type="match status" value="1"/>
</dbReference>
<dbReference type="Gene3D" id="3.30.420.10">
    <property type="entry name" value="Ribonuclease H-like superfamily/Ribonuclease H"/>
    <property type="match status" value="1"/>
</dbReference>
<dbReference type="KEGG" id="lby:Lbys_0267"/>